<protein>
    <submittedName>
        <fullName evidence="2">Lymphocyte antigen 6 complex locus protein G6c</fullName>
    </submittedName>
</protein>
<dbReference type="AlphaFoldDB" id="A0A8J1IS82"/>
<accession>A0A8J1IS82</accession>
<sequence length="119" mass="12634">MKLLLSLSVIIGAIVMASTLTCNVCNFRFLFVCIGSSSTISCTGNCSLTQTFAGSAPFFSQQACDTNCVSNTTTQKENVFGLNYVKTCCSTDLCNSGNSAKLSLSLGLSMLLLWLLKCV</sequence>
<organism evidence="1 2">
    <name type="scientific">Xenopus tropicalis</name>
    <name type="common">Western clawed frog</name>
    <name type="synonym">Silurana tropicalis</name>
    <dbReference type="NCBI Taxonomy" id="8364"/>
    <lineage>
        <taxon>Eukaryota</taxon>
        <taxon>Metazoa</taxon>
        <taxon>Chordata</taxon>
        <taxon>Craniata</taxon>
        <taxon>Vertebrata</taxon>
        <taxon>Euteleostomi</taxon>
        <taxon>Amphibia</taxon>
        <taxon>Batrachia</taxon>
        <taxon>Anura</taxon>
        <taxon>Pipoidea</taxon>
        <taxon>Pipidae</taxon>
        <taxon>Xenopodinae</taxon>
        <taxon>Xenopus</taxon>
        <taxon>Silurana</taxon>
    </lineage>
</organism>
<dbReference type="GeneID" id="100038197"/>
<dbReference type="CTD" id="80740"/>
<dbReference type="RefSeq" id="XP_031747346.1">
    <property type="nucleotide sequence ID" value="XM_031891486.1"/>
</dbReference>
<dbReference type="AGR" id="Xenbase:XB-GENE-482160"/>
<gene>
    <name evidence="2 3" type="primary">ly6g6c</name>
</gene>
<dbReference type="Proteomes" id="UP000008143">
    <property type="component" value="Chromosome 8"/>
</dbReference>
<evidence type="ECO:0000313" key="1">
    <source>
        <dbReference type="Proteomes" id="UP000008143"/>
    </source>
</evidence>
<evidence type="ECO:0000313" key="3">
    <source>
        <dbReference type="Xenbase" id="XB-GENE-482160"/>
    </source>
</evidence>
<evidence type="ECO:0000313" key="2">
    <source>
        <dbReference type="RefSeq" id="XP_031747346.1"/>
    </source>
</evidence>
<dbReference type="OMA" id="YNTTCCS"/>
<dbReference type="OrthoDB" id="5962859at2759"/>
<dbReference type="Xenbase" id="XB-GENE-482160">
    <property type="gene designation" value="ly6g6c"/>
</dbReference>
<reference evidence="2" key="1">
    <citation type="submission" date="2025-08" db="UniProtKB">
        <authorList>
            <consortium name="RefSeq"/>
        </authorList>
    </citation>
    <scope>IDENTIFICATION</scope>
    <source>
        <strain evidence="2">Nigerian</strain>
        <tissue evidence="2">Liver and blood</tissue>
    </source>
</reference>
<dbReference type="KEGG" id="xtr:100038197"/>
<name>A0A8J1IS82_XENTR</name>
<keyword evidence="1" id="KW-1185">Reference proteome</keyword>
<proteinExistence type="predicted"/>